<protein>
    <recommendedName>
        <fullName evidence="1">DUF5675 domain-containing protein</fullName>
    </recommendedName>
</protein>
<name>A0A6M3JTC4_9ZZZZ</name>
<sequence length="142" mass="16315">MNLVILNRYETSKFGTFSRLYTLSPNIFECFALELPWKGNQQNISCIPKDEYEVMFSYSPHFGRVYRVLNVPNRSNILIHSGNYGGDKSQGLISDTYGCILLGRKIGYLHNQKAILLSKFAISDFVKSLNEESFKLIINEVY</sequence>
<feature type="domain" description="DUF5675" evidence="1">
    <location>
        <begin position="6"/>
        <end position="130"/>
    </location>
</feature>
<evidence type="ECO:0000313" key="2">
    <source>
        <dbReference type="EMBL" id="QJA73256.1"/>
    </source>
</evidence>
<evidence type="ECO:0000259" key="1">
    <source>
        <dbReference type="Pfam" id="PF18925"/>
    </source>
</evidence>
<dbReference type="Pfam" id="PF18925">
    <property type="entry name" value="DUF5675"/>
    <property type="match status" value="1"/>
</dbReference>
<gene>
    <name evidence="2" type="ORF">MM415A02422_0013</name>
</gene>
<dbReference type="AlphaFoldDB" id="A0A6M3JTC4"/>
<reference evidence="2" key="1">
    <citation type="submission" date="2020-03" db="EMBL/GenBank/DDBJ databases">
        <title>The deep terrestrial virosphere.</title>
        <authorList>
            <person name="Holmfeldt K."/>
            <person name="Nilsson E."/>
            <person name="Simone D."/>
            <person name="Lopez-Fernandez M."/>
            <person name="Wu X."/>
            <person name="de Brujin I."/>
            <person name="Lundin D."/>
            <person name="Andersson A."/>
            <person name="Bertilsson S."/>
            <person name="Dopson M."/>
        </authorList>
    </citation>
    <scope>NUCLEOTIDE SEQUENCE</scope>
    <source>
        <strain evidence="2">MM415A02422</strain>
    </source>
</reference>
<dbReference type="InterPro" id="IPR043732">
    <property type="entry name" value="DUF5675"/>
</dbReference>
<proteinExistence type="predicted"/>
<dbReference type="EMBL" id="MT142013">
    <property type="protein sequence ID" value="QJA73256.1"/>
    <property type="molecule type" value="Genomic_DNA"/>
</dbReference>
<accession>A0A6M3JTC4</accession>
<organism evidence="2">
    <name type="scientific">viral metagenome</name>
    <dbReference type="NCBI Taxonomy" id="1070528"/>
    <lineage>
        <taxon>unclassified sequences</taxon>
        <taxon>metagenomes</taxon>
        <taxon>organismal metagenomes</taxon>
    </lineage>
</organism>